<keyword evidence="4" id="KW-0238">DNA-binding</keyword>
<evidence type="ECO:0000313" key="10">
    <source>
        <dbReference type="Proteomes" id="UP000264353"/>
    </source>
</evidence>
<dbReference type="SMART" id="SM01019">
    <property type="entry name" value="B3"/>
    <property type="match status" value="8"/>
</dbReference>
<keyword evidence="6" id="KW-0539">Nucleus</keyword>
<accession>A0A397Y135</accession>
<dbReference type="CDD" id="cd10017">
    <property type="entry name" value="B3_DNA"/>
    <property type="match status" value="8"/>
</dbReference>
<feature type="domain" description="TF-B3" evidence="8">
    <location>
        <begin position="440"/>
        <end position="547"/>
    </location>
</feature>
<evidence type="ECO:0000259" key="8">
    <source>
        <dbReference type="PROSITE" id="PS50863"/>
    </source>
</evidence>
<evidence type="ECO:0000256" key="1">
    <source>
        <dbReference type="ARBA" id="ARBA00004123"/>
    </source>
</evidence>
<dbReference type="GO" id="GO:0005634">
    <property type="term" value="C:nucleus"/>
    <property type="evidence" value="ECO:0007669"/>
    <property type="project" value="UniProtKB-SubCell"/>
</dbReference>
<feature type="domain" description="TF-B3" evidence="8">
    <location>
        <begin position="271"/>
        <end position="367"/>
    </location>
</feature>
<comment type="subcellular location">
    <subcellularLocation>
        <location evidence="1">Nucleus</location>
    </subcellularLocation>
</comment>
<keyword evidence="3" id="KW-0805">Transcription regulation</keyword>
<feature type="domain" description="TF-B3" evidence="8">
    <location>
        <begin position="1068"/>
        <end position="1166"/>
    </location>
</feature>
<proteinExistence type="predicted"/>
<feature type="region of interest" description="Disordered" evidence="7">
    <location>
        <begin position="1282"/>
        <end position="1327"/>
    </location>
</feature>
<gene>
    <name evidence="9" type="ORF">BRARA_I03135</name>
</gene>
<feature type="domain" description="TF-B3" evidence="8">
    <location>
        <begin position="922"/>
        <end position="1015"/>
    </location>
</feature>
<feature type="region of interest" description="Disordered" evidence="7">
    <location>
        <begin position="730"/>
        <end position="768"/>
    </location>
</feature>
<feature type="region of interest" description="Disordered" evidence="7">
    <location>
        <begin position="374"/>
        <end position="414"/>
    </location>
</feature>
<keyword evidence="5" id="KW-0804">Transcription</keyword>
<feature type="region of interest" description="Disordered" evidence="7">
    <location>
        <begin position="680"/>
        <end position="718"/>
    </location>
</feature>
<feature type="compositionally biased region" description="Basic and acidic residues" evidence="7">
    <location>
        <begin position="1057"/>
        <end position="1068"/>
    </location>
</feature>
<organism evidence="9 10">
    <name type="scientific">Brassica campestris</name>
    <name type="common">Field mustard</name>
    <dbReference type="NCBI Taxonomy" id="3711"/>
    <lineage>
        <taxon>Eukaryota</taxon>
        <taxon>Viridiplantae</taxon>
        <taxon>Streptophyta</taxon>
        <taxon>Embryophyta</taxon>
        <taxon>Tracheophyta</taxon>
        <taxon>Spermatophyta</taxon>
        <taxon>Magnoliopsida</taxon>
        <taxon>eudicotyledons</taxon>
        <taxon>Gunneridae</taxon>
        <taxon>Pentapetalae</taxon>
        <taxon>rosids</taxon>
        <taxon>malvids</taxon>
        <taxon>Brassicales</taxon>
        <taxon>Brassicaceae</taxon>
        <taxon>Brassiceae</taxon>
        <taxon>Brassica</taxon>
    </lineage>
</organism>
<feature type="domain" description="TF-B3" evidence="8">
    <location>
        <begin position="12"/>
        <end position="105"/>
    </location>
</feature>
<sequence length="1449" mass="162921">MAYDQSLHSPDNPHFFQPLLPGFHTHLNIPVAFFLKHVQGSNDQIKTAKLTTDASAKTWLVKVDGVRLTDGWEDFAVGHDLRIGDITIFRHEGEMVFHVTAFGPSCCDIQYTSASSHSINDDSQDQTNNAGNSSGEKRKRVKKNPRTKEDSSSDHSQFVAHVSPSSLSSDRLYIPTGFARSNGLDNMSGKEIIVLLNEEGRSWSLDMTCNKVGMQTFVRPGWRRFCAENGMKKGHHYTFKLVRRSAPLIIRLSHAEHEPEPATESSLNHSYYVGSVSSNSLSTDKLYLQRHFVTANGLEKGLSEITLKNEWGGSWILGFRHYEPQNHTYLGPGWKTFCQVNGIKAEDSFMFKLVETGDKPVLLLCTSNRGKTPLDCSEDRDDVDSLSSDTSSEDDSKEESQESDKESIEDADRSQQCIVMEKENNSLRCICSSPYSKHRFVRLSLTQSALKTSVLYLPLAFTRMNCINKPIKIMLLGKDGVKKQVVDLLKNKSTGAMRFGKGWREFCDAHGVKAWAFGSQSNFGFVHLGLSFSDLSKSALFSLYESLVWDRFRFYRIRVRISKSLKNRFFDLKVPGPVETATQEDRLVEKLKPELSNRTEKVYPFIERRYIIMRTSKGPMNPPELLCDLAKINETMSISELCLPELSRELIISAVIIVSLAQKVIISNPKTSQRTVVCGCGKSPAVSKRPTIENGGASGGEPEQSAHLAGQHMSSQHRWRNEMEKVWMEEEAVSGEDLRTQSLESRSHSTKEHAERRSSGKEYEERRTRLTLLSGNPQISGQHKRRTLEPKRFETVAVMVETNNAAVASEMNGAAVAAEMNGTAAAMEREADLKRGIKGDGRRRRRRARSLPASTKLRRNGASISVAGRDELGRTSLHKYLQRLFTKINGSKKQRNVILLDRHGFLDKTIKFLEKPLLPGFHTYLVLLTLFLCSKHVNIPVAFFSKHVEGSNDHIKTAKLRTDASAKTWLVEMDGLKLTDGWEDFAVAHDLRIGDIIIFRHEGKMVFHVTAFGPSLCEFQYTSASSHNINDVSDDDHTNKTGNSSGEKRKRVKKNPRTKEESSSDHSHFVAHVTPSSLSCDRLYVPKGFAMSNGLDNMSGKEIVLLNEEGKSWNLNITYNESGMHTFVRPGWRRFCAENGISQGHHCTFELVPKSAPPVLRLSRAEHVPKPAPESSLHHSYYVGSVSSNSLRIDKLYLQMKFVTANGMKKGFSEIILKNEWGGRWSVRLRHYASSNHTYLGPGWKTFCQVNGIKAGDPFMFKLVETGDKPVLLLCSSNRGETPLECSEDSDDVNSLSSDTSSGDDSREESQESEEESLQDDSSSKDCVEMEKRKSSLRCKCSSSYSKHRFVRLTLTQNALKTSVQHLPLGFTRVNGINRSRKIMLLGKDGVKKWVVDLLKNKSTGAMRIRKGWRELCDAHGVKVGQSFLLELIWEDKEAIPVLKFCTKL</sequence>
<feature type="compositionally biased region" description="Basic and acidic residues" evidence="7">
    <location>
        <begin position="745"/>
        <end position="768"/>
    </location>
</feature>
<reference evidence="9 10" key="1">
    <citation type="submission" date="2018-06" db="EMBL/GenBank/DDBJ databases">
        <title>WGS assembly of Brassica rapa FPsc.</title>
        <authorList>
            <person name="Bowman J."/>
            <person name="Kohchi T."/>
            <person name="Yamato K."/>
            <person name="Jenkins J."/>
            <person name="Shu S."/>
            <person name="Ishizaki K."/>
            <person name="Yamaoka S."/>
            <person name="Nishihama R."/>
            <person name="Nakamura Y."/>
            <person name="Berger F."/>
            <person name="Adam C."/>
            <person name="Aki S."/>
            <person name="Althoff F."/>
            <person name="Araki T."/>
            <person name="Arteaga-Vazquez M."/>
            <person name="Balasubrmanian S."/>
            <person name="Bauer D."/>
            <person name="Boehm C."/>
            <person name="Briginshaw L."/>
            <person name="Caballero-Perez J."/>
            <person name="Catarino B."/>
            <person name="Chen F."/>
            <person name="Chiyoda S."/>
            <person name="Chovatia M."/>
            <person name="Davies K."/>
            <person name="Delmans M."/>
            <person name="Demura T."/>
            <person name="Dierschke T."/>
            <person name="Dolan L."/>
            <person name="Dorantes-Acosta A."/>
            <person name="Eklund D."/>
            <person name="Florent S."/>
            <person name="Flores-Sandoval E."/>
            <person name="Fujiyama A."/>
            <person name="Fukuzawa H."/>
            <person name="Galik B."/>
            <person name="Grimanelli D."/>
            <person name="Grimwood J."/>
            <person name="Grossniklaus U."/>
            <person name="Hamada T."/>
            <person name="Haseloff J."/>
            <person name="Hetherington A."/>
            <person name="Higo A."/>
            <person name="Hirakawa Y."/>
            <person name="Hundley H."/>
            <person name="Ikeda Y."/>
            <person name="Inoue K."/>
            <person name="Inoue S."/>
            <person name="Ishida S."/>
            <person name="Jia Q."/>
            <person name="Kakita M."/>
            <person name="Kanazawa T."/>
            <person name="Kawai Y."/>
            <person name="Kawashima T."/>
            <person name="Kennedy M."/>
            <person name="Kinose K."/>
            <person name="Kinoshita T."/>
            <person name="Kohara Y."/>
            <person name="Koide E."/>
            <person name="Komatsu K."/>
            <person name="Kopischke S."/>
            <person name="Kubo M."/>
            <person name="Kyozuka J."/>
            <person name="Lagercrantz U."/>
            <person name="Lin S."/>
            <person name="Lindquist E."/>
            <person name="Lipzen A."/>
            <person name="Lu C."/>
            <person name="Luna E."/>
            <person name="Martienssen R."/>
            <person name="Minamino N."/>
            <person name="Mizutani M."/>
            <person name="Mizutani M."/>
            <person name="Mochizuki N."/>
            <person name="Monte I."/>
            <person name="Mosher R."/>
            <person name="Nagasaki H."/>
            <person name="Nakagami H."/>
            <person name="Naramoto S."/>
            <person name="Nishitani K."/>
            <person name="Ohtani M."/>
            <person name="Okamoto T."/>
            <person name="Okumura M."/>
            <person name="Phillips J."/>
            <person name="Pollak B."/>
            <person name="Reinders A."/>
            <person name="Roevekamp M."/>
            <person name="Sano R."/>
            <person name="Sawa S."/>
            <person name="Schmid M."/>
            <person name="Shirakawa M."/>
            <person name="Solano R."/>
            <person name="Spunde A."/>
            <person name="Suetsugu N."/>
            <person name="Sugano S."/>
            <person name="Sugiyama A."/>
            <person name="Sun R."/>
            <person name="Suzuki Y."/>
            <person name="Takenaka M."/>
            <person name="Takezawa D."/>
            <person name="Tomogane H."/>
            <person name="Tsuzuki M."/>
            <person name="Ueda T."/>
            <person name="Umeda M."/>
            <person name="Ward J."/>
            <person name="Watanabe Y."/>
            <person name="Yazaki K."/>
            <person name="Yokoyama R."/>
            <person name="Yoshitake Y."/>
            <person name="Yotsui I."/>
            <person name="Zachgo S."/>
            <person name="Schmutz J."/>
        </authorList>
    </citation>
    <scope>NUCLEOTIDE SEQUENCE [LARGE SCALE GENOMIC DNA]</scope>
    <source>
        <strain evidence="10">cv. B-3</strain>
    </source>
</reference>
<feature type="domain" description="TF-B3" evidence="8">
    <location>
        <begin position="1181"/>
        <end position="1277"/>
    </location>
</feature>
<dbReference type="PROSITE" id="PS50863">
    <property type="entry name" value="B3"/>
    <property type="match status" value="8"/>
</dbReference>
<dbReference type="InterPro" id="IPR039218">
    <property type="entry name" value="REM_fam"/>
</dbReference>
<protein>
    <recommendedName>
        <fullName evidence="8">TF-B3 domain-containing protein</fullName>
    </recommendedName>
</protein>
<dbReference type="PANTHER" id="PTHR31674:SF22">
    <property type="entry name" value="B3 DOMAIN-CONTAINING PROTEIN REM17"/>
    <property type="match status" value="1"/>
</dbReference>
<dbReference type="EMBL" id="CM010636">
    <property type="protein sequence ID" value="RID46478.1"/>
    <property type="molecule type" value="Genomic_DNA"/>
</dbReference>
<dbReference type="InterPro" id="IPR015300">
    <property type="entry name" value="DNA-bd_pseudobarrel_sf"/>
</dbReference>
<dbReference type="PANTHER" id="PTHR31674">
    <property type="entry name" value="B3 DOMAIN-CONTAINING PROTEIN REM-LIKE 3-RELATED"/>
    <property type="match status" value="1"/>
</dbReference>
<feature type="domain" description="TF-B3" evidence="8">
    <location>
        <begin position="1350"/>
        <end position="1448"/>
    </location>
</feature>
<evidence type="ECO:0000256" key="5">
    <source>
        <dbReference type="ARBA" id="ARBA00023163"/>
    </source>
</evidence>
<dbReference type="FunFam" id="2.40.330.10:FF:000005">
    <property type="entry name" value="Transcriptional factor B3 family protein"/>
    <property type="match status" value="1"/>
</dbReference>
<dbReference type="InterPro" id="IPR003340">
    <property type="entry name" value="B3_DNA-bd"/>
</dbReference>
<name>A0A397Y135_BRACM</name>
<dbReference type="Proteomes" id="UP000264353">
    <property type="component" value="Chromosome A9"/>
</dbReference>
<dbReference type="Pfam" id="PF02362">
    <property type="entry name" value="B3"/>
    <property type="match status" value="7"/>
</dbReference>
<evidence type="ECO:0000256" key="3">
    <source>
        <dbReference type="ARBA" id="ARBA00023015"/>
    </source>
</evidence>
<keyword evidence="2" id="KW-0677">Repeat</keyword>
<dbReference type="GO" id="GO:0003677">
    <property type="term" value="F:DNA binding"/>
    <property type="evidence" value="ECO:0007669"/>
    <property type="project" value="UniProtKB-KW"/>
</dbReference>
<evidence type="ECO:0000256" key="7">
    <source>
        <dbReference type="SAM" id="MobiDB-lite"/>
    </source>
</evidence>
<feature type="compositionally biased region" description="Polar residues" evidence="7">
    <location>
        <begin position="125"/>
        <end position="134"/>
    </location>
</feature>
<evidence type="ECO:0000256" key="2">
    <source>
        <dbReference type="ARBA" id="ARBA00022737"/>
    </source>
</evidence>
<feature type="region of interest" description="Disordered" evidence="7">
    <location>
        <begin position="1030"/>
        <end position="1068"/>
    </location>
</feature>
<dbReference type="FunFam" id="2.40.330.10:FF:000009">
    <property type="entry name" value="Transcriptional factor B3 family protein"/>
    <property type="match status" value="2"/>
</dbReference>
<feature type="domain" description="TF-B3" evidence="8">
    <location>
        <begin position="157"/>
        <end position="256"/>
    </location>
</feature>
<feature type="compositionally biased region" description="Low complexity" evidence="7">
    <location>
        <begin position="1293"/>
        <end position="1303"/>
    </location>
</feature>
<evidence type="ECO:0000313" key="9">
    <source>
        <dbReference type="EMBL" id="RID46478.1"/>
    </source>
</evidence>
<feature type="region of interest" description="Disordered" evidence="7">
    <location>
        <begin position="117"/>
        <end position="163"/>
    </location>
</feature>
<feature type="compositionally biased region" description="Basic and acidic residues" evidence="7">
    <location>
        <begin position="398"/>
        <end position="413"/>
    </location>
</feature>
<dbReference type="SUPFAM" id="SSF101936">
    <property type="entry name" value="DNA-binding pseudobarrel domain"/>
    <property type="match status" value="8"/>
</dbReference>
<evidence type="ECO:0000256" key="4">
    <source>
        <dbReference type="ARBA" id="ARBA00023125"/>
    </source>
</evidence>
<dbReference type="Gene3D" id="2.40.330.10">
    <property type="entry name" value="DNA-binding pseudobarrel domain"/>
    <property type="match status" value="8"/>
</dbReference>
<evidence type="ECO:0000256" key="6">
    <source>
        <dbReference type="ARBA" id="ARBA00023242"/>
    </source>
</evidence>